<organism evidence="3 4">
    <name type="scientific">Cytobacillus firmus</name>
    <name type="common">Bacillus firmus</name>
    <dbReference type="NCBI Taxonomy" id="1399"/>
    <lineage>
        <taxon>Bacteria</taxon>
        <taxon>Bacillati</taxon>
        <taxon>Bacillota</taxon>
        <taxon>Bacilli</taxon>
        <taxon>Bacillales</taxon>
        <taxon>Bacillaceae</taxon>
        <taxon>Cytobacillus</taxon>
    </lineage>
</organism>
<proteinExistence type="predicted"/>
<sequence length="342" mass="39029">MRKLGVVLSVLVLIFSLFSPAASAQSPKFEEEFKQYLSEISAIRGFEITREDIEMVLSMYDESIEDYDSVQELSESLGEVIKADLSNIQFIYEEYELNEESLRSLLAEFGEELEDYIFVGDLEESVFFYTSDEIVDEDMILELLEVFKAEFDLTDEEIERLKNHLISIEDDLLSPETMQRLEDLSYRMMAIGEFDETGELSSEQVEELLSIFDELLSIYQVKAEYTLITKGTEKNLTLLELVNMKELINAKLKISIYNLAGEFLADIIITGEMFDSDLIKETGKDITNAAEKVEKVKKPSSENKTVKGGKLPNTASNNLMYGVLGLLGIMVGMTLFRRVRER</sequence>
<dbReference type="RefSeq" id="WP_159346358.1">
    <property type="nucleotide sequence ID" value="NZ_JBALOT010000032.1"/>
</dbReference>
<name>A0A800MTI0_CYTFI</name>
<evidence type="ECO:0008006" key="5">
    <source>
        <dbReference type="Google" id="ProtNLM"/>
    </source>
</evidence>
<keyword evidence="2" id="KW-0732">Signal</keyword>
<feature type="signal peptide" evidence="2">
    <location>
        <begin position="1"/>
        <end position="24"/>
    </location>
</feature>
<evidence type="ECO:0000256" key="1">
    <source>
        <dbReference type="SAM" id="Phobius"/>
    </source>
</evidence>
<feature type="transmembrane region" description="Helical" evidence="1">
    <location>
        <begin position="319"/>
        <end position="336"/>
    </location>
</feature>
<keyword evidence="1" id="KW-0812">Transmembrane</keyword>
<dbReference type="Proteomes" id="UP000465778">
    <property type="component" value="Unassembled WGS sequence"/>
</dbReference>
<reference evidence="3 4" key="1">
    <citation type="journal article" date="2020" name="G3 (Bethesda)">
        <title>Whole Genome Sequencing and Comparative Genomics of Two Nematicidal Bacillus Strains Reveals a Wide Range of Possible Virulence Factors.</title>
        <authorList>
            <person name="Susic N."/>
            <person name="Janezic S."/>
            <person name="Rupnik M."/>
            <person name="Geric Stare B."/>
        </authorList>
    </citation>
    <scope>NUCLEOTIDE SEQUENCE [LARGE SCALE GENOMIC DNA]</scope>
    <source>
        <strain evidence="3 4">I-1582</strain>
    </source>
</reference>
<protein>
    <recommendedName>
        <fullName evidence="5">Processed acidic surface protein</fullName>
    </recommendedName>
</protein>
<evidence type="ECO:0000256" key="2">
    <source>
        <dbReference type="SAM" id="SignalP"/>
    </source>
</evidence>
<dbReference type="NCBIfam" id="TIGR01167">
    <property type="entry name" value="LPXTG_anchor"/>
    <property type="match status" value="1"/>
</dbReference>
<dbReference type="OrthoDB" id="2718583at2"/>
<gene>
    <name evidence="3" type="ORF">KIS1582_4022</name>
</gene>
<dbReference type="InterPro" id="IPR030832">
    <property type="entry name" value="Acidic_LPXTA"/>
</dbReference>
<feature type="chain" id="PRO_5031450418" description="Processed acidic surface protein" evidence="2">
    <location>
        <begin position="25"/>
        <end position="342"/>
    </location>
</feature>
<evidence type="ECO:0000313" key="4">
    <source>
        <dbReference type="Proteomes" id="UP000465778"/>
    </source>
</evidence>
<keyword evidence="1" id="KW-1133">Transmembrane helix</keyword>
<accession>A0A800MTI0</accession>
<evidence type="ECO:0000313" key="3">
    <source>
        <dbReference type="EMBL" id="KAF0822196.1"/>
    </source>
</evidence>
<keyword evidence="1" id="KW-0472">Membrane</keyword>
<dbReference type="AlphaFoldDB" id="A0A800MTI0"/>
<dbReference type="EMBL" id="VDEM01000065">
    <property type="protein sequence ID" value="KAF0822196.1"/>
    <property type="molecule type" value="Genomic_DNA"/>
</dbReference>
<dbReference type="NCBIfam" id="TIGR04383">
    <property type="entry name" value="acidic_w_LPXTA"/>
    <property type="match status" value="1"/>
</dbReference>
<comment type="caution">
    <text evidence="3">The sequence shown here is derived from an EMBL/GenBank/DDBJ whole genome shotgun (WGS) entry which is preliminary data.</text>
</comment>